<sequence>DSIKSGAGLDDIYVPNIKSYKVIDDALKAVNVGECKETSSNMNLESQDKINEDNVETRDTEGEKAVENTSGVGTSSNDSGQSFKGKRTEKDDATRL</sequence>
<reference evidence="2 3" key="1">
    <citation type="submission" date="2017-07" db="EMBL/GenBank/DDBJ databases">
        <authorList>
            <person name="Talla V."/>
            <person name="Backstrom N."/>
        </authorList>
    </citation>
    <scope>NUCLEOTIDE SEQUENCE [LARGE SCALE GENOMIC DNA]</scope>
</reference>
<gene>
    <name evidence="2" type="ORF">LSINAPIS_LOCUS4535</name>
</gene>
<organism evidence="2 3">
    <name type="scientific">Leptidea sinapis</name>
    <dbReference type="NCBI Taxonomy" id="189913"/>
    <lineage>
        <taxon>Eukaryota</taxon>
        <taxon>Metazoa</taxon>
        <taxon>Ecdysozoa</taxon>
        <taxon>Arthropoda</taxon>
        <taxon>Hexapoda</taxon>
        <taxon>Insecta</taxon>
        <taxon>Pterygota</taxon>
        <taxon>Neoptera</taxon>
        <taxon>Endopterygota</taxon>
        <taxon>Lepidoptera</taxon>
        <taxon>Glossata</taxon>
        <taxon>Ditrysia</taxon>
        <taxon>Papilionoidea</taxon>
        <taxon>Pieridae</taxon>
        <taxon>Dismorphiinae</taxon>
        <taxon>Leptidea</taxon>
    </lineage>
</organism>
<feature type="compositionally biased region" description="Basic and acidic residues" evidence="1">
    <location>
        <begin position="46"/>
        <end position="66"/>
    </location>
</feature>
<feature type="region of interest" description="Disordered" evidence="1">
    <location>
        <begin position="37"/>
        <end position="96"/>
    </location>
</feature>
<dbReference type="EMBL" id="FZQP02001182">
    <property type="protein sequence ID" value="VVC91997.1"/>
    <property type="molecule type" value="Genomic_DNA"/>
</dbReference>
<dbReference type="Proteomes" id="UP000324832">
    <property type="component" value="Unassembled WGS sequence"/>
</dbReference>
<evidence type="ECO:0000313" key="3">
    <source>
        <dbReference type="Proteomes" id="UP000324832"/>
    </source>
</evidence>
<feature type="non-terminal residue" evidence="2">
    <location>
        <position position="1"/>
    </location>
</feature>
<name>A0A5E4Q113_9NEOP</name>
<proteinExistence type="predicted"/>
<evidence type="ECO:0000313" key="2">
    <source>
        <dbReference type="EMBL" id="VVC91997.1"/>
    </source>
</evidence>
<evidence type="ECO:0000256" key="1">
    <source>
        <dbReference type="SAM" id="MobiDB-lite"/>
    </source>
</evidence>
<feature type="compositionally biased region" description="Basic and acidic residues" evidence="1">
    <location>
        <begin position="86"/>
        <end position="96"/>
    </location>
</feature>
<protein>
    <submittedName>
        <fullName evidence="2">Uncharacterized protein</fullName>
    </submittedName>
</protein>
<accession>A0A5E4Q113</accession>
<keyword evidence="3" id="KW-1185">Reference proteome</keyword>
<dbReference type="AlphaFoldDB" id="A0A5E4Q113"/>
<feature type="non-terminal residue" evidence="2">
    <location>
        <position position="96"/>
    </location>
</feature>
<feature type="compositionally biased region" description="Polar residues" evidence="1">
    <location>
        <begin position="67"/>
        <end position="82"/>
    </location>
</feature>